<feature type="domain" description="Phage tail collar" evidence="3">
    <location>
        <begin position="151"/>
        <end position="206"/>
    </location>
</feature>
<dbReference type="SUPFAM" id="SSF88874">
    <property type="entry name" value="Receptor-binding domain of short tail fibre protein gp12"/>
    <property type="match status" value="1"/>
</dbReference>
<reference evidence="4" key="2">
    <citation type="submission" date="2020-09" db="EMBL/GenBank/DDBJ databases">
        <authorList>
            <person name="Sun Q."/>
            <person name="Kim S."/>
        </authorList>
    </citation>
    <scope>NUCLEOTIDE SEQUENCE</scope>
    <source>
        <strain evidence="4">KCTC 12988</strain>
    </source>
</reference>
<dbReference type="Pfam" id="PF07484">
    <property type="entry name" value="Collar"/>
    <property type="match status" value="1"/>
</dbReference>
<dbReference type="InterPro" id="IPR011083">
    <property type="entry name" value="Phage_tail_collar_dom"/>
</dbReference>
<keyword evidence="5" id="KW-1185">Reference proteome</keyword>
<dbReference type="InterPro" id="IPR037053">
    <property type="entry name" value="Phage_tail_collar_dom_sf"/>
</dbReference>
<dbReference type="AlphaFoldDB" id="A0A918TXB9"/>
<feature type="chain" id="PRO_5037448671" description="Phage tail collar domain-containing protein" evidence="2">
    <location>
        <begin position="24"/>
        <end position="324"/>
    </location>
</feature>
<dbReference type="Proteomes" id="UP000644507">
    <property type="component" value="Unassembled WGS sequence"/>
</dbReference>
<evidence type="ECO:0000256" key="2">
    <source>
        <dbReference type="SAM" id="SignalP"/>
    </source>
</evidence>
<evidence type="ECO:0000256" key="1">
    <source>
        <dbReference type="SAM" id="MobiDB-lite"/>
    </source>
</evidence>
<protein>
    <recommendedName>
        <fullName evidence="3">Phage tail collar domain-containing protein</fullName>
    </recommendedName>
</protein>
<dbReference type="EMBL" id="BMXI01000019">
    <property type="protein sequence ID" value="GHC65187.1"/>
    <property type="molecule type" value="Genomic_DNA"/>
</dbReference>
<keyword evidence="2" id="KW-0732">Signal</keyword>
<dbReference type="RefSeq" id="WP_189573341.1">
    <property type="nucleotide sequence ID" value="NZ_BMXI01000019.1"/>
</dbReference>
<evidence type="ECO:0000313" key="4">
    <source>
        <dbReference type="EMBL" id="GHC65187.1"/>
    </source>
</evidence>
<accession>A0A918TXB9</accession>
<sequence length="324" mass="34925">MKFIFKKFTTIFLIGLLSISASASELFNYSGKLTEENGNSLQDGQYQLTFRIWDNQTGGELLWGRTLPVQLVNDDFNVLLGNDTGQAIPSTRFNRIGDAFSLSETFVEVSIVSLPDGTPSAATFPRQQIASAAYAFNSQRARTADNGTPSGGIIAFGGQVAPEGWLLCHGQELNRNDYPKLFAAIGTAHGTSSETTFNLPDYRGSFLRGVDGPDGTPSDRDPDSSSRTAMSPGGTEGLNVGSVQNDAFQGHFHRVALGSSRGGTKGGSSLDDSNNMDVIDSNGEQVFKTWHTATEVETDFTNGEPRTSSETRPSNAYVNYIIKF</sequence>
<feature type="signal peptide" evidence="2">
    <location>
        <begin position="1"/>
        <end position="23"/>
    </location>
</feature>
<name>A0A918TXB9_9BACT</name>
<dbReference type="Gene3D" id="3.90.1340.10">
    <property type="entry name" value="Phage tail collar domain"/>
    <property type="match status" value="1"/>
</dbReference>
<comment type="caution">
    <text evidence="4">The sequence shown here is derived from an EMBL/GenBank/DDBJ whole genome shotgun (WGS) entry which is preliminary data.</text>
</comment>
<feature type="region of interest" description="Disordered" evidence="1">
    <location>
        <begin position="257"/>
        <end position="276"/>
    </location>
</feature>
<proteinExistence type="predicted"/>
<organism evidence="4 5">
    <name type="scientific">Roseibacillus persicicus</name>
    <dbReference type="NCBI Taxonomy" id="454148"/>
    <lineage>
        <taxon>Bacteria</taxon>
        <taxon>Pseudomonadati</taxon>
        <taxon>Verrucomicrobiota</taxon>
        <taxon>Verrucomicrobiia</taxon>
        <taxon>Verrucomicrobiales</taxon>
        <taxon>Verrucomicrobiaceae</taxon>
        <taxon>Roseibacillus</taxon>
    </lineage>
</organism>
<evidence type="ECO:0000259" key="3">
    <source>
        <dbReference type="Pfam" id="PF07484"/>
    </source>
</evidence>
<feature type="region of interest" description="Disordered" evidence="1">
    <location>
        <begin position="204"/>
        <end position="242"/>
    </location>
</feature>
<gene>
    <name evidence="4" type="ORF">GCM10007100_36140</name>
</gene>
<evidence type="ECO:0000313" key="5">
    <source>
        <dbReference type="Proteomes" id="UP000644507"/>
    </source>
</evidence>
<reference evidence="4" key="1">
    <citation type="journal article" date="2014" name="Int. J. Syst. Evol. Microbiol.">
        <title>Complete genome sequence of Corynebacterium casei LMG S-19264T (=DSM 44701T), isolated from a smear-ripened cheese.</title>
        <authorList>
            <consortium name="US DOE Joint Genome Institute (JGI-PGF)"/>
            <person name="Walter F."/>
            <person name="Albersmeier A."/>
            <person name="Kalinowski J."/>
            <person name="Ruckert C."/>
        </authorList>
    </citation>
    <scope>NUCLEOTIDE SEQUENCE</scope>
    <source>
        <strain evidence="4">KCTC 12988</strain>
    </source>
</reference>